<organism evidence="1 2">
    <name type="scientific">Peronosclerospora sorghi</name>
    <dbReference type="NCBI Taxonomy" id="230839"/>
    <lineage>
        <taxon>Eukaryota</taxon>
        <taxon>Sar</taxon>
        <taxon>Stramenopiles</taxon>
        <taxon>Oomycota</taxon>
        <taxon>Peronosporomycetes</taxon>
        <taxon>Peronosporales</taxon>
        <taxon>Peronosporaceae</taxon>
        <taxon>Peronosclerospora</taxon>
    </lineage>
</organism>
<evidence type="ECO:0000313" key="1">
    <source>
        <dbReference type="EMBL" id="KAI9905332.1"/>
    </source>
</evidence>
<dbReference type="Proteomes" id="UP001163321">
    <property type="component" value="Chromosome 9"/>
</dbReference>
<reference evidence="1 2" key="1">
    <citation type="journal article" date="2022" name="bioRxiv">
        <title>The genome of the oomycete Peronosclerospora sorghi, a cosmopolitan pathogen of maize and sorghum, is inflated with dispersed pseudogenes.</title>
        <authorList>
            <person name="Fletcher K."/>
            <person name="Martin F."/>
            <person name="Isakeit T."/>
            <person name="Cavanaugh K."/>
            <person name="Magill C."/>
            <person name="Michelmore R."/>
        </authorList>
    </citation>
    <scope>NUCLEOTIDE SEQUENCE [LARGE SCALE GENOMIC DNA]</scope>
    <source>
        <strain evidence="1">P6</strain>
    </source>
</reference>
<sequence>MSIQNVNVGVLGHVDSGKTSLVRALSRTVSTAALDKDPQSQARGMTLDLGFSSFCLEHAEGPSLQVTLVDCPGHASLFRTIVAGVAIIDAVLLVVDACKGMQAQTIESFVLASLKPDARMIVALTKIDLVAGAAARIDQLSQEIQKFLATHFQVLAVPIVPVTVKTGHESTHGIANLVRVLQRTLKTPLRDTSGPFYLAVDHCFHVRGHGTVLTGTVVAGKLAQDAELEIVPPGIQTKVKTLQVFKRQVPTCAQGDRVGVRVQGLDATRIERALAVSPPGSLPCTTHVILRVTRVPFFRGATCKSGAKCHATLGHATSMATATFFTPLQPCETRGDETHGFHPSRLYEYVPTLDSLATAREHERPRPLFALLEFNHAVFCPPNALIVCARLDLDVKRFPCRVAFHGTVRTVVAGSHDELKVLACVHPYVVDLAAVRIGRVKSRDGSVDKVIAPRGGTHQGGAREVIGRDMFPKTVKWSVYQDLVVLFPQSRRLGTILGPFGKAGKFRIALLPHPLEPAIPVSGEKVVLRVLKLLRVKSSSVKEKTSKFTANVAPGASNHRFDRASGSSLLQDLGLLYPECLGISSTSAPAQVTMNAAAPSPVKSSALAQATRKAQVPARAHRGKIERLKGKTTADRRNPFAIVSGLFRTEQEAQEAVGAVVQYVTRDEATVEFGTIEKPFGKAGKVRVEFQEGGGTTGQEGDTIEMVG</sequence>
<protein>
    <submittedName>
        <fullName evidence="1">Uncharacterized protein</fullName>
    </submittedName>
</protein>
<evidence type="ECO:0000313" key="2">
    <source>
        <dbReference type="Proteomes" id="UP001163321"/>
    </source>
</evidence>
<gene>
    <name evidence="1" type="ORF">PsorP6_014172</name>
</gene>
<dbReference type="EMBL" id="CM047588">
    <property type="protein sequence ID" value="KAI9905332.1"/>
    <property type="molecule type" value="Genomic_DNA"/>
</dbReference>
<name>A0ACC0VFV8_9STRA</name>
<keyword evidence="2" id="KW-1185">Reference proteome</keyword>
<accession>A0ACC0VFV8</accession>
<proteinExistence type="predicted"/>
<comment type="caution">
    <text evidence="1">The sequence shown here is derived from an EMBL/GenBank/DDBJ whole genome shotgun (WGS) entry which is preliminary data.</text>
</comment>